<dbReference type="FunFam" id="2.170.150.20:FF:000001">
    <property type="entry name" value="Peptide methionine sulfoxide reductase MsrB"/>
    <property type="match status" value="1"/>
</dbReference>
<dbReference type="Gene3D" id="2.170.150.20">
    <property type="entry name" value="Peptide methionine sulfoxide reductase"/>
    <property type="match status" value="1"/>
</dbReference>
<sequence length="192" mass="21421">MRPMKLLFSIYLLLLLPLLSCQSASDQGTQPTATTAVSTQPSAPGQTKNPYYSRTDTTKLRLSDEEWKKVLPPDVYAVARGKGTERAFTGKLWNYTGRGTYYCAACGNKLFASDAKFASDCGWPSFFETFRKNAVIYEQDNSMGMERIEVLCGRCDAHLGHLFDDGPPPTYKRYCMNSVSLDFVPDSGLQVH</sequence>
<comment type="similarity">
    <text evidence="2">Belongs to the MsrB Met sulfoxide reductase family.</text>
</comment>
<evidence type="ECO:0000313" key="12">
    <source>
        <dbReference type="Proteomes" id="UP000464214"/>
    </source>
</evidence>
<dbReference type="EC" id="1.8.4.12" evidence="3"/>
<dbReference type="GO" id="GO:0033743">
    <property type="term" value="F:peptide-methionine (R)-S-oxide reductase activity"/>
    <property type="evidence" value="ECO:0007669"/>
    <property type="project" value="UniProtKB-EC"/>
</dbReference>
<proteinExistence type="inferred from homology"/>
<comment type="catalytic activity">
    <reaction evidence="7">
        <text>L-methionyl-[protein] + [thioredoxin]-disulfide + H2O = L-methionyl-(R)-S-oxide-[protein] + [thioredoxin]-dithiol</text>
        <dbReference type="Rhea" id="RHEA:24164"/>
        <dbReference type="Rhea" id="RHEA-COMP:10698"/>
        <dbReference type="Rhea" id="RHEA-COMP:10700"/>
        <dbReference type="Rhea" id="RHEA-COMP:12313"/>
        <dbReference type="Rhea" id="RHEA-COMP:12314"/>
        <dbReference type="ChEBI" id="CHEBI:15377"/>
        <dbReference type="ChEBI" id="CHEBI:16044"/>
        <dbReference type="ChEBI" id="CHEBI:29950"/>
        <dbReference type="ChEBI" id="CHEBI:45764"/>
        <dbReference type="ChEBI" id="CHEBI:50058"/>
        <dbReference type="EC" id="1.8.4.12"/>
    </reaction>
</comment>
<dbReference type="PROSITE" id="PS51790">
    <property type="entry name" value="MSRB"/>
    <property type="match status" value="1"/>
</dbReference>
<reference evidence="11 12" key="1">
    <citation type="submission" date="2020-01" db="EMBL/GenBank/DDBJ databases">
        <authorList>
            <person name="Kim M."/>
        </authorList>
    </citation>
    <scope>NUCLEOTIDE SEQUENCE [LARGE SCALE GENOMIC DNA]</scope>
    <source>
        <strain evidence="11 12">BT10</strain>
    </source>
</reference>
<evidence type="ECO:0000256" key="8">
    <source>
        <dbReference type="SAM" id="MobiDB-lite"/>
    </source>
</evidence>
<evidence type="ECO:0000256" key="2">
    <source>
        <dbReference type="ARBA" id="ARBA00007174"/>
    </source>
</evidence>
<dbReference type="GO" id="GO:0046872">
    <property type="term" value="F:metal ion binding"/>
    <property type="evidence" value="ECO:0007669"/>
    <property type="project" value="UniProtKB-KW"/>
</dbReference>
<dbReference type="GO" id="GO:0006979">
    <property type="term" value="P:response to oxidative stress"/>
    <property type="evidence" value="ECO:0007669"/>
    <property type="project" value="InterPro"/>
</dbReference>
<feature type="domain" description="MsrB" evidence="10">
    <location>
        <begin position="64"/>
        <end position="186"/>
    </location>
</feature>
<evidence type="ECO:0000259" key="10">
    <source>
        <dbReference type="PROSITE" id="PS51790"/>
    </source>
</evidence>
<evidence type="ECO:0000313" key="11">
    <source>
        <dbReference type="EMBL" id="QHL89023.1"/>
    </source>
</evidence>
<protein>
    <recommendedName>
        <fullName evidence="3">peptide-methionine (R)-S-oxide reductase</fullName>
        <ecNumber evidence="3">1.8.4.12</ecNumber>
    </recommendedName>
</protein>
<gene>
    <name evidence="11" type="primary">msrB</name>
    <name evidence="11" type="ORF">GU926_16955</name>
</gene>
<organism evidence="11 12">
    <name type="scientific">Nibribacter ruber</name>
    <dbReference type="NCBI Taxonomy" id="2698458"/>
    <lineage>
        <taxon>Bacteria</taxon>
        <taxon>Pseudomonadati</taxon>
        <taxon>Bacteroidota</taxon>
        <taxon>Cytophagia</taxon>
        <taxon>Cytophagales</taxon>
        <taxon>Hymenobacteraceae</taxon>
        <taxon>Nibribacter</taxon>
    </lineage>
</organism>
<evidence type="ECO:0000256" key="3">
    <source>
        <dbReference type="ARBA" id="ARBA00012499"/>
    </source>
</evidence>
<dbReference type="GO" id="GO:0030091">
    <property type="term" value="P:protein repair"/>
    <property type="evidence" value="ECO:0007669"/>
    <property type="project" value="InterPro"/>
</dbReference>
<keyword evidence="6 11" id="KW-0560">Oxidoreductase</keyword>
<name>A0A6P1P3R3_9BACT</name>
<keyword evidence="12" id="KW-1185">Reference proteome</keyword>
<keyword evidence="5" id="KW-0862">Zinc</keyword>
<evidence type="ECO:0000256" key="1">
    <source>
        <dbReference type="ARBA" id="ARBA00001947"/>
    </source>
</evidence>
<evidence type="ECO:0000256" key="6">
    <source>
        <dbReference type="ARBA" id="ARBA00023002"/>
    </source>
</evidence>
<dbReference type="InterPro" id="IPR002579">
    <property type="entry name" value="Met_Sox_Rdtase_MsrB_dom"/>
</dbReference>
<dbReference type="InterPro" id="IPR028427">
    <property type="entry name" value="Met_Sox_Rdtase_MsrB"/>
</dbReference>
<dbReference type="NCBIfam" id="TIGR00357">
    <property type="entry name" value="peptide-methionine (R)-S-oxide reductase MsrB"/>
    <property type="match status" value="1"/>
</dbReference>
<evidence type="ECO:0000256" key="9">
    <source>
        <dbReference type="SAM" id="SignalP"/>
    </source>
</evidence>
<dbReference type="EMBL" id="CP047897">
    <property type="protein sequence ID" value="QHL89023.1"/>
    <property type="molecule type" value="Genomic_DNA"/>
</dbReference>
<comment type="cofactor">
    <cofactor evidence="1">
        <name>Zn(2+)</name>
        <dbReference type="ChEBI" id="CHEBI:29105"/>
    </cofactor>
</comment>
<dbReference type="AlphaFoldDB" id="A0A6P1P3R3"/>
<feature type="region of interest" description="Disordered" evidence="8">
    <location>
        <begin position="29"/>
        <end position="54"/>
    </location>
</feature>
<dbReference type="Proteomes" id="UP000464214">
    <property type="component" value="Chromosome"/>
</dbReference>
<feature type="chain" id="PRO_5026944366" description="peptide-methionine (R)-S-oxide reductase" evidence="9">
    <location>
        <begin position="25"/>
        <end position="192"/>
    </location>
</feature>
<dbReference type="GO" id="GO:0005737">
    <property type="term" value="C:cytoplasm"/>
    <property type="evidence" value="ECO:0007669"/>
    <property type="project" value="TreeGrafter"/>
</dbReference>
<accession>A0A6P1P3R3</accession>
<evidence type="ECO:0000256" key="4">
    <source>
        <dbReference type="ARBA" id="ARBA00022723"/>
    </source>
</evidence>
<keyword evidence="9" id="KW-0732">Signal</keyword>
<feature type="signal peptide" evidence="9">
    <location>
        <begin position="1"/>
        <end position="24"/>
    </location>
</feature>
<dbReference type="PANTHER" id="PTHR10173:SF52">
    <property type="entry name" value="METHIONINE-R-SULFOXIDE REDUCTASE B1"/>
    <property type="match status" value="1"/>
</dbReference>
<keyword evidence="4" id="KW-0479">Metal-binding</keyword>
<evidence type="ECO:0000256" key="5">
    <source>
        <dbReference type="ARBA" id="ARBA00022833"/>
    </source>
</evidence>
<dbReference type="InterPro" id="IPR011057">
    <property type="entry name" value="Mss4-like_sf"/>
</dbReference>
<dbReference type="PANTHER" id="PTHR10173">
    <property type="entry name" value="METHIONINE SULFOXIDE REDUCTASE"/>
    <property type="match status" value="1"/>
</dbReference>
<dbReference type="KEGG" id="nib:GU926_16955"/>
<evidence type="ECO:0000256" key="7">
    <source>
        <dbReference type="ARBA" id="ARBA00048488"/>
    </source>
</evidence>
<dbReference type="SUPFAM" id="SSF51316">
    <property type="entry name" value="Mss4-like"/>
    <property type="match status" value="1"/>
</dbReference>
<dbReference type="Pfam" id="PF01641">
    <property type="entry name" value="SelR"/>
    <property type="match status" value="1"/>
</dbReference>